<sequence length="156" mass="16940">MIKKTSLNRGVEAFKTAAKRCWHELRWIITQPGRHDLYMAMFVTALFTTPLWAQPVAAQVGVSEAEQVLCNGSTGFNIAQIITVGLGMISMYFILKFLLRMMTGLDKAGSTDSSAQQQGKQEAKGGVYSLLAALLPVLVPVFLNTAGINVASCLFP</sequence>
<evidence type="ECO:0000313" key="2">
    <source>
        <dbReference type="EMBL" id="MFC7190051.1"/>
    </source>
</evidence>
<dbReference type="GeneID" id="76199621"/>
<gene>
    <name evidence="2" type="ORF">ACFQL7_09400</name>
</gene>
<dbReference type="AlphaFoldDB" id="A0ABD5YS50"/>
<keyword evidence="1" id="KW-1133">Transmembrane helix</keyword>
<accession>A0ABD5YS50</accession>
<protein>
    <submittedName>
        <fullName evidence="2">Uncharacterized protein</fullName>
    </submittedName>
</protein>
<reference evidence="2 3" key="1">
    <citation type="journal article" date="2019" name="Int. J. Syst. Evol. Microbiol.">
        <title>The Global Catalogue of Microorganisms (GCM) 10K type strain sequencing project: providing services to taxonomists for standard genome sequencing and annotation.</title>
        <authorList>
            <consortium name="The Broad Institute Genomics Platform"/>
            <consortium name="The Broad Institute Genome Sequencing Center for Infectious Disease"/>
            <person name="Wu L."/>
            <person name="Ma J."/>
        </authorList>
    </citation>
    <scope>NUCLEOTIDE SEQUENCE [LARGE SCALE GENOMIC DNA]</scope>
    <source>
        <strain evidence="2 3">RDMS1</strain>
    </source>
</reference>
<name>A0ABD5YS50_9EURY</name>
<feature type="transmembrane region" description="Helical" evidence="1">
    <location>
        <begin position="37"/>
        <end position="58"/>
    </location>
</feature>
<dbReference type="RefSeq" id="WP_264554609.1">
    <property type="nucleotide sequence ID" value="NZ_CP109979.1"/>
</dbReference>
<keyword evidence="3" id="KW-1185">Reference proteome</keyword>
<keyword evidence="1" id="KW-0472">Membrane</keyword>
<keyword evidence="1" id="KW-0812">Transmembrane</keyword>
<dbReference type="Proteomes" id="UP001596417">
    <property type="component" value="Unassembled WGS sequence"/>
</dbReference>
<feature type="transmembrane region" description="Helical" evidence="1">
    <location>
        <begin position="78"/>
        <end position="99"/>
    </location>
</feature>
<proteinExistence type="predicted"/>
<evidence type="ECO:0000313" key="3">
    <source>
        <dbReference type="Proteomes" id="UP001596417"/>
    </source>
</evidence>
<comment type="caution">
    <text evidence="2">The sequence shown here is derived from an EMBL/GenBank/DDBJ whole genome shotgun (WGS) entry which is preliminary data.</text>
</comment>
<evidence type="ECO:0000256" key="1">
    <source>
        <dbReference type="SAM" id="Phobius"/>
    </source>
</evidence>
<dbReference type="EMBL" id="JBHTAX010000001">
    <property type="protein sequence ID" value="MFC7190051.1"/>
    <property type="molecule type" value="Genomic_DNA"/>
</dbReference>
<organism evidence="2 3">
    <name type="scientific">Halocatena marina</name>
    <dbReference type="NCBI Taxonomy" id="2934937"/>
    <lineage>
        <taxon>Archaea</taxon>
        <taxon>Methanobacteriati</taxon>
        <taxon>Methanobacteriota</taxon>
        <taxon>Stenosarchaea group</taxon>
        <taxon>Halobacteria</taxon>
        <taxon>Halobacteriales</taxon>
        <taxon>Natronomonadaceae</taxon>
        <taxon>Halocatena</taxon>
    </lineage>
</organism>
<feature type="transmembrane region" description="Helical" evidence="1">
    <location>
        <begin position="127"/>
        <end position="151"/>
    </location>
</feature>